<protein>
    <submittedName>
        <fullName evidence="1">Uncharacterized protein</fullName>
    </submittedName>
</protein>
<gene>
    <name evidence="1" type="ORF">LCGC14_2759870</name>
</gene>
<comment type="caution">
    <text evidence="1">The sequence shown here is derived from an EMBL/GenBank/DDBJ whole genome shotgun (WGS) entry which is preliminary data.</text>
</comment>
<evidence type="ECO:0000313" key="1">
    <source>
        <dbReference type="EMBL" id="KKK86775.1"/>
    </source>
</evidence>
<accession>A0A0F8ZL63</accession>
<dbReference type="EMBL" id="LAZR01050696">
    <property type="protein sequence ID" value="KKK86775.1"/>
    <property type="molecule type" value="Genomic_DNA"/>
</dbReference>
<proteinExistence type="predicted"/>
<name>A0A0F8ZL63_9ZZZZ</name>
<organism evidence="1">
    <name type="scientific">marine sediment metagenome</name>
    <dbReference type="NCBI Taxonomy" id="412755"/>
    <lineage>
        <taxon>unclassified sequences</taxon>
        <taxon>metagenomes</taxon>
        <taxon>ecological metagenomes</taxon>
    </lineage>
</organism>
<sequence>MVKWWWLKMEIGKMDLLWKLYQNSNNSVKMVDYENIRRKVFFNQNKFIQETNILIKKYDSQIIQMRSKQELNKVK</sequence>
<dbReference type="AlphaFoldDB" id="A0A0F8ZL63"/>
<reference evidence="1" key="1">
    <citation type="journal article" date="2015" name="Nature">
        <title>Complex archaea that bridge the gap between prokaryotes and eukaryotes.</title>
        <authorList>
            <person name="Spang A."/>
            <person name="Saw J.H."/>
            <person name="Jorgensen S.L."/>
            <person name="Zaremba-Niedzwiedzka K."/>
            <person name="Martijn J."/>
            <person name="Lind A.E."/>
            <person name="van Eijk R."/>
            <person name="Schleper C."/>
            <person name="Guy L."/>
            <person name="Ettema T.J."/>
        </authorList>
    </citation>
    <scope>NUCLEOTIDE SEQUENCE</scope>
</reference>